<dbReference type="SUPFAM" id="SSF54695">
    <property type="entry name" value="POZ domain"/>
    <property type="match status" value="1"/>
</dbReference>
<keyword evidence="7" id="KW-1185">Reference proteome</keyword>
<dbReference type="InterPro" id="IPR000210">
    <property type="entry name" value="BTB/POZ_dom"/>
</dbReference>
<dbReference type="SMART" id="SM00225">
    <property type="entry name" value="BTB"/>
    <property type="match status" value="1"/>
</dbReference>
<evidence type="ECO:0000256" key="3">
    <source>
        <dbReference type="SAM" id="MobiDB-lite"/>
    </source>
</evidence>
<gene>
    <name evidence="6" type="ORF">SEVIR_8G124100v2</name>
</gene>
<dbReference type="Gene3D" id="3.30.710.10">
    <property type="entry name" value="Potassium Channel Kv1.1, Chain A"/>
    <property type="match status" value="1"/>
</dbReference>
<reference evidence="6" key="1">
    <citation type="submission" date="2019-03" db="EMBL/GenBank/DDBJ databases">
        <title>WGS assembly of Setaria viridis.</title>
        <authorList>
            <person name="Huang P."/>
            <person name="Jenkins J."/>
            <person name="Grimwood J."/>
            <person name="Barry K."/>
            <person name="Healey A."/>
            <person name="Mamidi S."/>
            <person name="Sreedasyam A."/>
            <person name="Shu S."/>
            <person name="Feldman M."/>
            <person name="Wu J."/>
            <person name="Yu Y."/>
            <person name="Chen C."/>
            <person name="Johnson J."/>
            <person name="Rokhsar D."/>
            <person name="Baxter I."/>
            <person name="Schmutz J."/>
            <person name="Brutnell T."/>
            <person name="Kellogg E."/>
        </authorList>
    </citation>
    <scope>NUCLEOTIDE SEQUENCE [LARGE SCALE GENOMIC DNA]</scope>
</reference>
<comment type="similarity">
    <text evidence="2">Belongs to the Tdpoz family.</text>
</comment>
<feature type="region of interest" description="Disordered" evidence="3">
    <location>
        <begin position="1"/>
        <end position="71"/>
    </location>
</feature>
<dbReference type="Pfam" id="PF24570">
    <property type="entry name" value="BACK_BPM_SPOP"/>
    <property type="match status" value="1"/>
</dbReference>
<dbReference type="Proteomes" id="UP000298652">
    <property type="component" value="Chromosome 8"/>
</dbReference>
<dbReference type="InterPro" id="IPR045005">
    <property type="entry name" value="BPM1-6"/>
</dbReference>
<evidence type="ECO:0000256" key="2">
    <source>
        <dbReference type="ARBA" id="ARBA00010846"/>
    </source>
</evidence>
<dbReference type="InterPro" id="IPR011333">
    <property type="entry name" value="SKP1/BTB/POZ_sf"/>
</dbReference>
<keyword evidence="4" id="KW-1133">Transmembrane helix</keyword>
<evidence type="ECO:0000259" key="5">
    <source>
        <dbReference type="PROSITE" id="PS50097"/>
    </source>
</evidence>
<dbReference type="AlphaFoldDB" id="A0A4U6TI82"/>
<dbReference type="Gramene" id="TKW00635">
    <property type="protein sequence ID" value="TKW00635"/>
    <property type="gene ID" value="SEVIR_8G124100v2"/>
</dbReference>
<accession>A0A4U6TI82</accession>
<proteinExistence type="inferred from homology"/>
<evidence type="ECO:0000313" key="7">
    <source>
        <dbReference type="Proteomes" id="UP000298652"/>
    </source>
</evidence>
<dbReference type="EMBL" id="CM016559">
    <property type="protein sequence ID" value="TKW00635.1"/>
    <property type="molecule type" value="Genomic_DNA"/>
</dbReference>
<organism evidence="6 7">
    <name type="scientific">Setaria viridis</name>
    <name type="common">Green bristlegrass</name>
    <name type="synonym">Setaria italica subsp. viridis</name>
    <dbReference type="NCBI Taxonomy" id="4556"/>
    <lineage>
        <taxon>Eukaryota</taxon>
        <taxon>Viridiplantae</taxon>
        <taxon>Streptophyta</taxon>
        <taxon>Embryophyta</taxon>
        <taxon>Tracheophyta</taxon>
        <taxon>Spermatophyta</taxon>
        <taxon>Magnoliopsida</taxon>
        <taxon>Liliopsida</taxon>
        <taxon>Poales</taxon>
        <taxon>Poaceae</taxon>
        <taxon>PACMAD clade</taxon>
        <taxon>Panicoideae</taxon>
        <taxon>Panicodae</taxon>
        <taxon>Paniceae</taxon>
        <taxon>Cenchrinae</taxon>
        <taxon>Setaria</taxon>
    </lineage>
</organism>
<dbReference type="OMA" id="MNLHAVE"/>
<dbReference type="Pfam" id="PF00651">
    <property type="entry name" value="BTB"/>
    <property type="match status" value="1"/>
</dbReference>
<name>A0A4U6TI82_SETVI</name>
<keyword evidence="4" id="KW-0812">Transmembrane</keyword>
<feature type="transmembrane region" description="Helical" evidence="4">
    <location>
        <begin position="274"/>
        <end position="307"/>
    </location>
</feature>
<comment type="pathway">
    <text evidence="1">Protein modification; protein ubiquitination.</text>
</comment>
<dbReference type="Gene3D" id="1.25.40.420">
    <property type="match status" value="1"/>
</dbReference>
<evidence type="ECO:0000256" key="4">
    <source>
        <dbReference type="SAM" id="Phobius"/>
    </source>
</evidence>
<feature type="compositionally biased region" description="Pro residues" evidence="3">
    <location>
        <begin position="1"/>
        <end position="11"/>
    </location>
</feature>
<dbReference type="PROSITE" id="PS50097">
    <property type="entry name" value="BTB"/>
    <property type="match status" value="1"/>
</dbReference>
<dbReference type="InterPro" id="IPR056423">
    <property type="entry name" value="BACK_BPM_SPOP"/>
</dbReference>
<evidence type="ECO:0000256" key="1">
    <source>
        <dbReference type="ARBA" id="ARBA00004906"/>
    </source>
</evidence>
<protein>
    <recommendedName>
        <fullName evidence="5">BTB domain-containing protein</fullName>
    </recommendedName>
</protein>
<dbReference type="PANTHER" id="PTHR26379">
    <property type="entry name" value="BTB/POZ AND MATH DOMAIN-CONTAINING PROTEIN 1"/>
    <property type="match status" value="1"/>
</dbReference>
<sequence length="311" mass="33765">MPPSTKPPAAPFLPAGAVLPAPRSESEATGGKTLLMDTESYSDDKKLPNSRCIRSPKLDAGGRSAGVKRLEPSSKAAAAPVSGLHADIAGLLVAKEGKDVDFEVGGKMFAAHRCVLAARSSVFKADLFGPAMEEDTTYIRIDDIIPEAFDTLLHFIYTDSLPEMNLHAVELMAQHLLVAAQRYDLKDLKSIMENRLCSQVDVTTALCSLVLAEQHKCSMLKKKCLDFIASGENARKVMESNGAEDLVKTCPSVVRDLIIKVLNTSRSQLGFTKIIFYVAVSIGILNLNSVCFLKLISVVLMVLLVFLRYHA</sequence>
<keyword evidence="4" id="KW-0472">Membrane</keyword>
<feature type="domain" description="BTB" evidence="5">
    <location>
        <begin position="98"/>
        <end position="165"/>
    </location>
</feature>
<dbReference type="GO" id="GO:0016567">
    <property type="term" value="P:protein ubiquitination"/>
    <property type="evidence" value="ECO:0007669"/>
    <property type="project" value="InterPro"/>
</dbReference>
<evidence type="ECO:0000313" key="6">
    <source>
        <dbReference type="EMBL" id="TKW00635.1"/>
    </source>
</evidence>
<dbReference type="PANTHER" id="PTHR26379:SF506">
    <property type="entry name" value="BTB DOMAIN-CONTAINING PROTEIN"/>
    <property type="match status" value="1"/>
</dbReference>